<accession>A0A545U7B2</accession>
<gene>
    <name evidence="3" type="ORF">FLL46_19450</name>
</gene>
<dbReference type="InterPro" id="IPR037053">
    <property type="entry name" value="Phage_tail_collar_dom_sf"/>
</dbReference>
<comment type="caution">
    <text evidence="3">The sequence shown here is derived from an EMBL/GenBank/DDBJ whole genome shotgun (WGS) entry which is preliminary data.</text>
</comment>
<dbReference type="SUPFAM" id="SSF88874">
    <property type="entry name" value="Receptor-binding domain of short tail fibre protein gp12"/>
    <property type="match status" value="1"/>
</dbReference>
<dbReference type="Pfam" id="PF07484">
    <property type="entry name" value="Collar"/>
    <property type="match status" value="1"/>
</dbReference>
<evidence type="ECO:0000313" key="3">
    <source>
        <dbReference type="EMBL" id="TQV85344.1"/>
    </source>
</evidence>
<evidence type="ECO:0000259" key="2">
    <source>
        <dbReference type="Pfam" id="PF07484"/>
    </source>
</evidence>
<dbReference type="Proteomes" id="UP000315439">
    <property type="component" value="Unassembled WGS sequence"/>
</dbReference>
<dbReference type="InterPro" id="IPR011083">
    <property type="entry name" value="Phage_tail_collar_dom"/>
</dbReference>
<dbReference type="AlphaFoldDB" id="A0A545U7B2"/>
<dbReference type="RefSeq" id="WP_142933021.1">
    <property type="nucleotide sequence ID" value="NZ_ML660168.1"/>
</dbReference>
<name>A0A545U7B2_9GAMM</name>
<dbReference type="Gene3D" id="3.90.1340.10">
    <property type="entry name" value="Phage tail collar domain"/>
    <property type="match status" value="1"/>
</dbReference>
<dbReference type="EMBL" id="VIKS01000012">
    <property type="protein sequence ID" value="TQV85344.1"/>
    <property type="molecule type" value="Genomic_DNA"/>
</dbReference>
<proteinExistence type="predicted"/>
<evidence type="ECO:0000256" key="1">
    <source>
        <dbReference type="SAM" id="MobiDB-lite"/>
    </source>
</evidence>
<dbReference type="OrthoDB" id="9810174at2"/>
<sequence length="176" mass="18726">MADPFIGEIKILPYTFAPRSWASCDGQLLPISQNTALFAILGTTFGGDGRSTLGLPNLQGRAPMHPGRGPGLTPRRLGERVGSSTVVLDEAEIPSHNHRVAGVRRIGTADTPDNTMFPATDADIDTHQYIRTDANLSSMASSSLAISGGGQAHENRQPSLVMQFCIALDGLFPSRN</sequence>
<feature type="region of interest" description="Disordered" evidence="1">
    <location>
        <begin position="57"/>
        <end position="77"/>
    </location>
</feature>
<protein>
    <submittedName>
        <fullName evidence="3">Phage tail protein</fullName>
    </submittedName>
</protein>
<keyword evidence="4" id="KW-1185">Reference proteome</keyword>
<evidence type="ECO:0000313" key="4">
    <source>
        <dbReference type="Proteomes" id="UP000315439"/>
    </source>
</evidence>
<reference evidence="3 4" key="1">
    <citation type="submission" date="2019-07" db="EMBL/GenBank/DDBJ databases">
        <title>Draft genome for Aliikangiella sp. M105.</title>
        <authorList>
            <person name="Wang G."/>
        </authorList>
    </citation>
    <scope>NUCLEOTIDE SEQUENCE [LARGE SCALE GENOMIC DNA]</scope>
    <source>
        <strain evidence="3 4">M105</strain>
    </source>
</reference>
<feature type="domain" description="Phage tail collar" evidence="2">
    <location>
        <begin position="7"/>
        <end position="63"/>
    </location>
</feature>
<organism evidence="3 4">
    <name type="scientific">Aliikangiella coralliicola</name>
    <dbReference type="NCBI Taxonomy" id="2592383"/>
    <lineage>
        <taxon>Bacteria</taxon>
        <taxon>Pseudomonadati</taxon>
        <taxon>Pseudomonadota</taxon>
        <taxon>Gammaproteobacteria</taxon>
        <taxon>Oceanospirillales</taxon>
        <taxon>Pleioneaceae</taxon>
        <taxon>Aliikangiella</taxon>
    </lineage>
</organism>